<protein>
    <submittedName>
        <fullName evidence="8">FAD-dependent oxidoreductase</fullName>
    </submittedName>
</protein>
<dbReference type="InterPro" id="IPR006093">
    <property type="entry name" value="Oxy_OxRdtase_FAD_BS"/>
</dbReference>
<evidence type="ECO:0000256" key="2">
    <source>
        <dbReference type="ARBA" id="ARBA00005466"/>
    </source>
</evidence>
<comment type="cofactor">
    <cofactor evidence="1">
        <name>FAD</name>
        <dbReference type="ChEBI" id="CHEBI:57692"/>
    </cofactor>
</comment>
<keyword evidence="4" id="KW-0274">FAD</keyword>
<evidence type="ECO:0000256" key="3">
    <source>
        <dbReference type="ARBA" id="ARBA00022630"/>
    </source>
</evidence>
<evidence type="ECO:0000313" key="8">
    <source>
        <dbReference type="EMBL" id="QDQ96697.1"/>
    </source>
</evidence>
<dbReference type="InterPro" id="IPR050416">
    <property type="entry name" value="FAD-linked_Oxidoreductase"/>
</dbReference>
<keyword evidence="3" id="KW-0285">Flavoprotein</keyword>
<dbReference type="AlphaFoldDB" id="A0A516X106"/>
<dbReference type="GO" id="GO:0016491">
    <property type="term" value="F:oxidoreductase activity"/>
    <property type="evidence" value="ECO:0007669"/>
    <property type="project" value="UniProtKB-KW"/>
</dbReference>
<gene>
    <name evidence="8" type="ORF">FO059_04225</name>
</gene>
<reference evidence="8 9" key="2">
    <citation type="submission" date="2019-07" db="EMBL/GenBank/DDBJ databases">
        <authorList>
            <person name="Huang Y."/>
        </authorList>
    </citation>
    <scope>NUCLEOTIDE SEQUENCE [LARGE SCALE GENOMIC DNA]</scope>
    <source>
        <strain evidence="8 9">HY188</strain>
    </source>
</reference>
<dbReference type="SUPFAM" id="SSF56176">
    <property type="entry name" value="FAD-binding/transporter-associated domain-like"/>
    <property type="match status" value="1"/>
</dbReference>
<evidence type="ECO:0000256" key="6">
    <source>
        <dbReference type="SAM" id="MobiDB-lite"/>
    </source>
</evidence>
<dbReference type="InterPro" id="IPR016166">
    <property type="entry name" value="FAD-bd_PCMH"/>
</dbReference>
<dbReference type="Gene3D" id="3.30.465.10">
    <property type="match status" value="1"/>
</dbReference>
<feature type="domain" description="FAD-binding PCMH-type" evidence="7">
    <location>
        <begin position="32"/>
        <end position="199"/>
    </location>
</feature>
<keyword evidence="9" id="KW-1185">Reference proteome</keyword>
<feature type="region of interest" description="Disordered" evidence="6">
    <location>
        <begin position="1"/>
        <end position="24"/>
    </location>
</feature>
<dbReference type="PANTHER" id="PTHR42973">
    <property type="entry name" value="BINDING OXIDOREDUCTASE, PUTATIVE (AFU_ORTHOLOGUE AFUA_1G17690)-RELATED"/>
    <property type="match status" value="1"/>
</dbReference>
<name>A0A516X106_9ACTN</name>
<dbReference type="PROSITE" id="PS51387">
    <property type="entry name" value="FAD_PCMH"/>
    <property type="match status" value="1"/>
</dbReference>
<proteinExistence type="inferred from homology"/>
<accession>A0A516X106</accession>
<evidence type="ECO:0000259" key="7">
    <source>
        <dbReference type="PROSITE" id="PS51387"/>
    </source>
</evidence>
<comment type="similarity">
    <text evidence="2">Belongs to the oxygen-dependent FAD-linked oxidoreductase family.</text>
</comment>
<dbReference type="RefSeq" id="WP_143906641.1">
    <property type="nucleotide sequence ID" value="NZ_CP041765.1"/>
</dbReference>
<reference evidence="8 9" key="1">
    <citation type="submission" date="2019-07" db="EMBL/GenBank/DDBJ databases">
        <title>Tomitella cavernea sp. nov., an actinomycete isolated from soil.</title>
        <authorList>
            <person name="Cheng J."/>
        </authorList>
    </citation>
    <scope>NUCLEOTIDE SEQUENCE [LARGE SCALE GENOMIC DNA]</scope>
    <source>
        <strain evidence="8 9">HY188</strain>
    </source>
</reference>
<sequence length="450" mass="46986">MNRPDSTSIRGFRGPITAEGAPGALPSMQTAVTVRPELTVEPLDSDDVARAIGHAAERGMPVSVTSTGHGATSLTGGLLIRTHRMSAITIDPDTRVAEIGPGATWDQVTAAAARHGLAPLSGTAGTVGAVGYSLGGGISPLSRTFGYAADHLVDLDLVTPDGRLRHVSAEDDPELFWAARGAGAQLGVVTRMAFRLFPIDQVRAGALPVIIDDWAEAADRFATWSAGIPDHTGTFLSLKSFPDLPGLPEVIRGKRTATVYVTSLGTESEAVDQVRALGGLVDRSAGLAPTPPAELTAVFREPAGPHPFQGDAMATSGIAAQALATNAPCLEAEDRPQFVFIHRLGGEMAAAPDEGSCIGNRDAEYLARIITGPGPAHDPAVIADEQDRLVRSLSIEPAGRVLNFLFGDNRGVAPAHDCYAPDDLRRLVDITARVDPDGLLAPARGRLDGR</sequence>
<evidence type="ECO:0000256" key="5">
    <source>
        <dbReference type="ARBA" id="ARBA00023002"/>
    </source>
</evidence>
<dbReference type="Proteomes" id="UP000317344">
    <property type="component" value="Chromosome"/>
</dbReference>
<dbReference type="Gene3D" id="3.40.462.20">
    <property type="match status" value="1"/>
</dbReference>
<keyword evidence="5" id="KW-0560">Oxidoreductase</keyword>
<dbReference type="InterPro" id="IPR016169">
    <property type="entry name" value="FAD-bd_PCMH_sub2"/>
</dbReference>
<dbReference type="PANTHER" id="PTHR42973:SF39">
    <property type="entry name" value="FAD-BINDING PCMH-TYPE DOMAIN-CONTAINING PROTEIN"/>
    <property type="match status" value="1"/>
</dbReference>
<dbReference type="GO" id="GO:0071949">
    <property type="term" value="F:FAD binding"/>
    <property type="evidence" value="ECO:0007669"/>
    <property type="project" value="InterPro"/>
</dbReference>
<evidence type="ECO:0000256" key="4">
    <source>
        <dbReference type="ARBA" id="ARBA00022827"/>
    </source>
</evidence>
<dbReference type="Pfam" id="PF01565">
    <property type="entry name" value="FAD_binding_4"/>
    <property type="match status" value="1"/>
</dbReference>
<dbReference type="KEGG" id="toy:FO059_04225"/>
<dbReference type="Gene3D" id="3.30.43.10">
    <property type="entry name" value="Uridine Diphospho-n-acetylenolpyruvylglucosamine Reductase, domain 2"/>
    <property type="match status" value="1"/>
</dbReference>
<dbReference type="PROSITE" id="PS00862">
    <property type="entry name" value="OX2_COVAL_FAD"/>
    <property type="match status" value="1"/>
</dbReference>
<dbReference type="InterPro" id="IPR016167">
    <property type="entry name" value="FAD-bd_PCMH_sub1"/>
</dbReference>
<evidence type="ECO:0000313" key="9">
    <source>
        <dbReference type="Proteomes" id="UP000317344"/>
    </source>
</evidence>
<dbReference type="InterPro" id="IPR036318">
    <property type="entry name" value="FAD-bd_PCMH-like_sf"/>
</dbReference>
<dbReference type="OrthoDB" id="545125at2"/>
<dbReference type="EMBL" id="CP041765">
    <property type="protein sequence ID" value="QDQ96697.1"/>
    <property type="molecule type" value="Genomic_DNA"/>
</dbReference>
<organism evidence="8 9">
    <name type="scientific">Tomitella fengzijianii</name>
    <dbReference type="NCBI Taxonomy" id="2597660"/>
    <lineage>
        <taxon>Bacteria</taxon>
        <taxon>Bacillati</taxon>
        <taxon>Actinomycetota</taxon>
        <taxon>Actinomycetes</taxon>
        <taxon>Mycobacteriales</taxon>
        <taxon>Tomitella</taxon>
    </lineage>
</organism>
<evidence type="ECO:0000256" key="1">
    <source>
        <dbReference type="ARBA" id="ARBA00001974"/>
    </source>
</evidence>
<dbReference type="InterPro" id="IPR006094">
    <property type="entry name" value="Oxid_FAD_bind_N"/>
</dbReference>